<dbReference type="InterPro" id="IPR039126">
    <property type="entry name" value="GGACT"/>
</dbReference>
<evidence type="ECO:0000256" key="1">
    <source>
        <dbReference type="ARBA" id="ARBA00008861"/>
    </source>
</evidence>
<dbReference type="Proteomes" id="UP000299102">
    <property type="component" value="Unassembled WGS sequence"/>
</dbReference>
<gene>
    <name evidence="5" type="ORF">EVAR_94610_1</name>
</gene>
<dbReference type="Pfam" id="PF06094">
    <property type="entry name" value="GGACT"/>
    <property type="match status" value="1"/>
</dbReference>
<keyword evidence="6" id="KW-1185">Reference proteome</keyword>
<evidence type="ECO:0000313" key="5">
    <source>
        <dbReference type="EMBL" id="GBP29770.1"/>
    </source>
</evidence>
<evidence type="ECO:0000256" key="2">
    <source>
        <dbReference type="PIRSR" id="PIRSR639126-1"/>
    </source>
</evidence>
<sequence>MSHRVFVYGTLKRDEPNHYWLTSPENGKSNFIGVGVTKTKYPLIIATKYNIPFLLYSPGKGHHVRGEIYEVDDAMLSKLDILEDHPKFYERMIDSILINKSDTLDCWVYFLKSFKKECIDRPKYENYSSAGPHGRPYLERFLRDPNFDHKADIR</sequence>
<name>A0A4C1UU70_EUMVA</name>
<evidence type="ECO:0000256" key="3">
    <source>
        <dbReference type="RuleBase" id="RU367036"/>
    </source>
</evidence>
<accession>A0A4C1UU70</accession>
<reference evidence="5 6" key="1">
    <citation type="journal article" date="2019" name="Commun. Biol.">
        <title>The bagworm genome reveals a unique fibroin gene that provides high tensile strength.</title>
        <authorList>
            <person name="Kono N."/>
            <person name="Nakamura H."/>
            <person name="Ohtoshi R."/>
            <person name="Tomita M."/>
            <person name="Numata K."/>
            <person name="Arakawa K."/>
        </authorList>
    </citation>
    <scope>NUCLEOTIDE SEQUENCE [LARGE SCALE GENOMIC DNA]</scope>
</reference>
<dbReference type="AlphaFoldDB" id="A0A4C1UU70"/>
<comment type="caution">
    <text evidence="5">The sequence shown here is derived from an EMBL/GenBank/DDBJ whole genome shotgun (WGS) entry which is preliminary data.</text>
</comment>
<dbReference type="OrthoDB" id="113620at2759"/>
<proteinExistence type="inferred from homology"/>
<evidence type="ECO:0000313" key="6">
    <source>
        <dbReference type="Proteomes" id="UP000299102"/>
    </source>
</evidence>
<protein>
    <recommendedName>
        <fullName evidence="3">Gamma-glutamylcyclotransferase family protein</fullName>
    </recommendedName>
</protein>
<dbReference type="InterPro" id="IPR009288">
    <property type="entry name" value="AIG2-like_dom"/>
</dbReference>
<organism evidence="5 6">
    <name type="scientific">Eumeta variegata</name>
    <name type="common">Bagworm moth</name>
    <name type="synonym">Eumeta japonica</name>
    <dbReference type="NCBI Taxonomy" id="151549"/>
    <lineage>
        <taxon>Eukaryota</taxon>
        <taxon>Metazoa</taxon>
        <taxon>Ecdysozoa</taxon>
        <taxon>Arthropoda</taxon>
        <taxon>Hexapoda</taxon>
        <taxon>Insecta</taxon>
        <taxon>Pterygota</taxon>
        <taxon>Neoptera</taxon>
        <taxon>Endopterygota</taxon>
        <taxon>Lepidoptera</taxon>
        <taxon>Glossata</taxon>
        <taxon>Ditrysia</taxon>
        <taxon>Tineoidea</taxon>
        <taxon>Psychidae</taxon>
        <taxon>Oiketicinae</taxon>
        <taxon>Eumeta</taxon>
    </lineage>
</organism>
<feature type="domain" description="Gamma-glutamylcyclotransferase AIG2-like" evidence="4">
    <location>
        <begin position="5"/>
        <end position="128"/>
    </location>
</feature>
<dbReference type="InterPro" id="IPR013024">
    <property type="entry name" value="GGCT-like"/>
</dbReference>
<dbReference type="GO" id="GO:0016740">
    <property type="term" value="F:transferase activity"/>
    <property type="evidence" value="ECO:0007669"/>
    <property type="project" value="UniProtKB-KW"/>
</dbReference>
<evidence type="ECO:0000259" key="4">
    <source>
        <dbReference type="Pfam" id="PF06094"/>
    </source>
</evidence>
<feature type="active site" description="Proton acceptor" evidence="2">
    <location>
        <position position="83"/>
    </location>
</feature>
<comment type="similarity">
    <text evidence="1 3">Belongs to the gamma-glutamylcyclotransferase family.</text>
</comment>
<dbReference type="InterPro" id="IPR036568">
    <property type="entry name" value="GGCT-like_sf"/>
</dbReference>
<dbReference type="GO" id="GO:0005829">
    <property type="term" value="C:cytosol"/>
    <property type="evidence" value="ECO:0007669"/>
    <property type="project" value="TreeGrafter"/>
</dbReference>
<dbReference type="GO" id="GO:0061929">
    <property type="term" value="F:gamma-glutamylaminecyclotransferase activity"/>
    <property type="evidence" value="ECO:0007669"/>
    <property type="project" value="InterPro"/>
</dbReference>
<dbReference type="EMBL" id="BGZK01000224">
    <property type="protein sequence ID" value="GBP29770.1"/>
    <property type="molecule type" value="Genomic_DNA"/>
</dbReference>
<dbReference type="PANTHER" id="PTHR12510">
    <property type="entry name" value="TROPONIN C-AKIN-1 PROTEIN"/>
    <property type="match status" value="1"/>
</dbReference>
<dbReference type="Gene3D" id="3.10.490.10">
    <property type="entry name" value="Gamma-glutamyl cyclotransferase-like"/>
    <property type="match status" value="1"/>
</dbReference>
<keyword evidence="5" id="KW-0808">Transferase</keyword>
<dbReference type="STRING" id="151549.A0A4C1UU70"/>
<dbReference type="CDD" id="cd06661">
    <property type="entry name" value="GGCT_like"/>
    <property type="match status" value="1"/>
</dbReference>
<dbReference type="PANTHER" id="PTHR12510:SF4">
    <property type="entry name" value="GAMMA-GLUTAMYLAMINECYCLOTRANSFERASE"/>
    <property type="match status" value="1"/>
</dbReference>
<dbReference type="SUPFAM" id="SSF110857">
    <property type="entry name" value="Gamma-glutamyl cyclotransferase-like"/>
    <property type="match status" value="1"/>
</dbReference>